<evidence type="ECO:0000256" key="2">
    <source>
        <dbReference type="SAM" id="Phobius"/>
    </source>
</evidence>
<sequence>MNRANQISTLTIVSWIAALLSIIVLMIDLFIRLPSPEKTNRNSYQNDVNYEKNPNFNRNQETETENESIPDGCCIATILNSKTIKQGIALGYSLNATNGFRPKSFAILTSSIPESDLSIVKQYFNVIDVTSDLSNHKYEQYFFWSHLKECSPVVAVTPSGVFNKPPTKLCTAKPFSAVSKKGDVVFFDTSLMVLDPNMPPPDPKNTDFKFSKFITRNIEWNPLSTDLSVEDYSNEYIDFWLKYSSPTFIHFDDDTFKKAASGNEKSHGSQGLYAIIKRIILGAKEKHPEIFTD</sequence>
<evidence type="ECO:0000313" key="4">
    <source>
        <dbReference type="Proteomes" id="UP000179807"/>
    </source>
</evidence>
<evidence type="ECO:0000313" key="3">
    <source>
        <dbReference type="EMBL" id="OHT08635.1"/>
    </source>
</evidence>
<feature type="compositionally biased region" description="Polar residues" evidence="1">
    <location>
        <begin position="41"/>
        <end position="59"/>
    </location>
</feature>
<dbReference type="VEuPathDB" id="TrichDB:TRFO_22710"/>
<protein>
    <submittedName>
        <fullName evidence="3">Uncharacterized protein</fullName>
    </submittedName>
</protein>
<feature type="region of interest" description="Disordered" evidence="1">
    <location>
        <begin position="39"/>
        <end position="65"/>
    </location>
</feature>
<organism evidence="3 4">
    <name type="scientific">Tritrichomonas foetus</name>
    <dbReference type="NCBI Taxonomy" id="1144522"/>
    <lineage>
        <taxon>Eukaryota</taxon>
        <taxon>Metamonada</taxon>
        <taxon>Parabasalia</taxon>
        <taxon>Tritrichomonadida</taxon>
        <taxon>Tritrichomonadidae</taxon>
        <taxon>Tritrichomonas</taxon>
    </lineage>
</organism>
<dbReference type="EMBL" id="MLAK01000661">
    <property type="protein sequence ID" value="OHT08635.1"/>
    <property type="molecule type" value="Genomic_DNA"/>
</dbReference>
<keyword evidence="2" id="KW-1133">Transmembrane helix</keyword>
<gene>
    <name evidence="3" type="ORF">TRFO_22710</name>
</gene>
<accession>A0A1J4KBN8</accession>
<keyword evidence="2" id="KW-0812">Transmembrane</keyword>
<dbReference type="GeneID" id="94837416"/>
<reference evidence="3" key="1">
    <citation type="submission" date="2016-10" db="EMBL/GenBank/DDBJ databases">
        <authorList>
            <person name="Benchimol M."/>
            <person name="Almeida L.G."/>
            <person name="Vasconcelos A.T."/>
            <person name="Perreira-Neves A."/>
            <person name="Rosa I.A."/>
            <person name="Tasca T."/>
            <person name="Bogo M.R."/>
            <person name="de Souza W."/>
        </authorList>
    </citation>
    <scope>NUCLEOTIDE SEQUENCE [LARGE SCALE GENOMIC DNA]</scope>
    <source>
        <strain evidence="3">K</strain>
    </source>
</reference>
<keyword evidence="2" id="KW-0472">Membrane</keyword>
<evidence type="ECO:0000256" key="1">
    <source>
        <dbReference type="SAM" id="MobiDB-lite"/>
    </source>
</evidence>
<dbReference type="Proteomes" id="UP000179807">
    <property type="component" value="Unassembled WGS sequence"/>
</dbReference>
<name>A0A1J4KBN8_9EUKA</name>
<proteinExistence type="predicted"/>
<comment type="caution">
    <text evidence="3">The sequence shown here is derived from an EMBL/GenBank/DDBJ whole genome shotgun (WGS) entry which is preliminary data.</text>
</comment>
<feature type="transmembrane region" description="Helical" evidence="2">
    <location>
        <begin position="12"/>
        <end position="31"/>
    </location>
</feature>
<dbReference type="AlphaFoldDB" id="A0A1J4KBN8"/>
<dbReference type="RefSeq" id="XP_068361771.1">
    <property type="nucleotide sequence ID" value="XM_068502712.1"/>
</dbReference>
<keyword evidence="4" id="KW-1185">Reference proteome</keyword>
<dbReference type="OrthoDB" id="10462930at2759"/>